<keyword evidence="8" id="KW-0503">Monooxygenase</keyword>
<evidence type="ECO:0000256" key="8">
    <source>
        <dbReference type="ARBA" id="ARBA00023033"/>
    </source>
</evidence>
<dbReference type="GO" id="GO:0016705">
    <property type="term" value="F:oxidoreductase activity, acting on paired donors, with incorporation or reduction of molecular oxygen"/>
    <property type="evidence" value="ECO:0007669"/>
    <property type="project" value="InterPro"/>
</dbReference>
<evidence type="ECO:0000256" key="4">
    <source>
        <dbReference type="ARBA" id="ARBA00022617"/>
    </source>
</evidence>
<evidence type="ECO:0000313" key="10">
    <source>
        <dbReference type="Proteomes" id="UP000298327"/>
    </source>
</evidence>
<comment type="cofactor">
    <cofactor evidence="1">
        <name>heme</name>
        <dbReference type="ChEBI" id="CHEBI:30413"/>
    </cofactor>
</comment>
<keyword evidence="4" id="KW-0349">Heme</keyword>
<comment type="caution">
    <text evidence="9">The sequence shown here is derived from an EMBL/GenBank/DDBJ whole genome shotgun (WGS) entry which is preliminary data.</text>
</comment>
<keyword evidence="10" id="KW-1185">Reference proteome</keyword>
<dbReference type="Gene3D" id="1.10.630.10">
    <property type="entry name" value="Cytochrome P450"/>
    <property type="match status" value="2"/>
</dbReference>
<protein>
    <recommendedName>
        <fullName evidence="11">Cytochrome P450</fullName>
    </recommendedName>
</protein>
<evidence type="ECO:0000256" key="5">
    <source>
        <dbReference type="ARBA" id="ARBA00022723"/>
    </source>
</evidence>
<evidence type="ECO:0008006" key="11">
    <source>
        <dbReference type="Google" id="ProtNLM"/>
    </source>
</evidence>
<reference evidence="9 10" key="1">
    <citation type="submission" date="2019-02" db="EMBL/GenBank/DDBJ databases">
        <title>Genome sequencing of the rare red list fungi Dentipellis fragilis.</title>
        <authorList>
            <person name="Buettner E."/>
            <person name="Kellner H."/>
        </authorList>
    </citation>
    <scope>NUCLEOTIDE SEQUENCE [LARGE SCALE GENOMIC DNA]</scope>
    <source>
        <strain evidence="9 10">DSM 105465</strain>
    </source>
</reference>
<sequence length="928" mass="104101">MFADLPPPRDLILSAFIIFSLISWIWQLNIRRNSPPGPIPLPIVGNALQMSLTPWNIFTRWGKSYGPVTLATLFGQRIFIINDHKVASEILDQDSVLTASRPHLPMAALSGWGGLLPIVPSGRRHRQIRANLHKSIGLSALPKYEDNMKHSAVVLAYRLLQHPRGPLEEIRRAISTNIGRITYGLEVSPTTAPFVELAERALHTFENSIRPGRWSVDMLAILRHIPDWAPLPFIQTAKRWRTGVIRQITEEPLLQAIDGMAQGKAQTCLVTDLASEHLDLRSDSEAFDLIKWTGAASYLGGSEISISFISSFVLAMALYPDIQRKAQAEIDSAVGSDRLPDFSDRPSLPYSDCILKELYRWQPAAPMLLPHLVETSFTYRSWLIPQGSLVIANTWGILRENDMYESPDEFKPERHLDESLLDPSEPSFGYGRRVCPGAPLATKSLWMFIITMLATVDVCRETSSDGKEIKPEGKYDELHVRTDPLRPGPVTSATVLGRQFIIVNSHGVAREIMDQGSLASSSRPLLPMASMSGWGGILPMVPAGKRMKLTRTYLHKGLNANALEKYLPEIQRNAATFVARILEHPTNVLPELRRAVNVGIGRITYGLPISPVDAPFVELAEKALQSFERSTRPGSWPVDIFPTLRHLPSWFPAPFIRRAHSWRTGIVHRITTEPFEQALAEVAEGRAESSVVSEITHDLDLKADEELTDIIKWTATSSYLGGSDTSISMLSTFVLAMILYPEIQRKAQAEIDSIVGTERLPEFTDRPSMPYIECIMKEAFRWKPSVPMVFPHLVEKEFTYNGWTIPRGSTIMANAWGMMQDPDVFDNPDEFRPERHLDETLLDPTEPTFGYGRRVCPGMAVAQRSLWMIIVTALATVDFKCQTSADGQEIKPPVRYNNLPVQQPLPFPCTVQIRSKSKELLIEQALWK</sequence>
<name>A0A4Y9YV19_9AGAM</name>
<dbReference type="PANTHER" id="PTHR46300">
    <property type="entry name" value="P450, PUTATIVE (EUROFUNG)-RELATED-RELATED"/>
    <property type="match status" value="1"/>
</dbReference>
<evidence type="ECO:0000256" key="2">
    <source>
        <dbReference type="ARBA" id="ARBA00005179"/>
    </source>
</evidence>
<dbReference type="InterPro" id="IPR050364">
    <property type="entry name" value="Cytochrome_P450_fung"/>
</dbReference>
<evidence type="ECO:0000256" key="6">
    <source>
        <dbReference type="ARBA" id="ARBA00023002"/>
    </source>
</evidence>
<dbReference type="EMBL" id="SEOQ01000330">
    <property type="protein sequence ID" value="TFY65567.1"/>
    <property type="molecule type" value="Genomic_DNA"/>
</dbReference>
<evidence type="ECO:0000313" key="9">
    <source>
        <dbReference type="EMBL" id="TFY65567.1"/>
    </source>
</evidence>
<comment type="similarity">
    <text evidence="3">Belongs to the cytochrome P450 family.</text>
</comment>
<proteinExistence type="inferred from homology"/>
<dbReference type="GO" id="GO:0004497">
    <property type="term" value="F:monooxygenase activity"/>
    <property type="evidence" value="ECO:0007669"/>
    <property type="project" value="UniProtKB-KW"/>
</dbReference>
<dbReference type="GO" id="GO:0005506">
    <property type="term" value="F:iron ion binding"/>
    <property type="evidence" value="ECO:0007669"/>
    <property type="project" value="InterPro"/>
</dbReference>
<dbReference type="OrthoDB" id="1470350at2759"/>
<dbReference type="SUPFAM" id="SSF48264">
    <property type="entry name" value="Cytochrome P450"/>
    <property type="match status" value="2"/>
</dbReference>
<organism evidence="9 10">
    <name type="scientific">Dentipellis fragilis</name>
    <dbReference type="NCBI Taxonomy" id="205917"/>
    <lineage>
        <taxon>Eukaryota</taxon>
        <taxon>Fungi</taxon>
        <taxon>Dikarya</taxon>
        <taxon>Basidiomycota</taxon>
        <taxon>Agaricomycotina</taxon>
        <taxon>Agaricomycetes</taxon>
        <taxon>Russulales</taxon>
        <taxon>Hericiaceae</taxon>
        <taxon>Dentipellis</taxon>
    </lineage>
</organism>
<dbReference type="Proteomes" id="UP000298327">
    <property type="component" value="Unassembled WGS sequence"/>
</dbReference>
<gene>
    <name evidence="9" type="ORF">EVG20_g5529</name>
</gene>
<evidence type="ECO:0000256" key="3">
    <source>
        <dbReference type="ARBA" id="ARBA00010617"/>
    </source>
</evidence>
<dbReference type="InterPro" id="IPR017972">
    <property type="entry name" value="Cyt_P450_CS"/>
</dbReference>
<keyword evidence="7" id="KW-0408">Iron</keyword>
<dbReference type="InterPro" id="IPR036396">
    <property type="entry name" value="Cyt_P450_sf"/>
</dbReference>
<keyword evidence="5" id="KW-0479">Metal-binding</keyword>
<keyword evidence="6" id="KW-0560">Oxidoreductase</keyword>
<evidence type="ECO:0000256" key="7">
    <source>
        <dbReference type="ARBA" id="ARBA00023004"/>
    </source>
</evidence>
<dbReference type="GO" id="GO:0020037">
    <property type="term" value="F:heme binding"/>
    <property type="evidence" value="ECO:0007669"/>
    <property type="project" value="InterPro"/>
</dbReference>
<dbReference type="AlphaFoldDB" id="A0A4Y9YV19"/>
<dbReference type="InterPro" id="IPR002401">
    <property type="entry name" value="Cyt_P450_E_grp-I"/>
</dbReference>
<dbReference type="STRING" id="205917.A0A4Y9YV19"/>
<dbReference type="Pfam" id="PF00067">
    <property type="entry name" value="p450"/>
    <property type="match status" value="2"/>
</dbReference>
<accession>A0A4Y9YV19</accession>
<evidence type="ECO:0000256" key="1">
    <source>
        <dbReference type="ARBA" id="ARBA00001971"/>
    </source>
</evidence>
<dbReference type="PANTHER" id="PTHR46300:SF7">
    <property type="entry name" value="P450, PUTATIVE (EUROFUNG)-RELATED"/>
    <property type="match status" value="1"/>
</dbReference>
<dbReference type="PROSITE" id="PS00086">
    <property type="entry name" value="CYTOCHROME_P450"/>
    <property type="match status" value="2"/>
</dbReference>
<comment type="pathway">
    <text evidence="2">Secondary metabolite biosynthesis.</text>
</comment>
<dbReference type="CDD" id="cd11065">
    <property type="entry name" value="CYP64-like"/>
    <property type="match status" value="1"/>
</dbReference>
<dbReference type="PRINTS" id="PR00463">
    <property type="entry name" value="EP450I"/>
</dbReference>
<dbReference type="InterPro" id="IPR001128">
    <property type="entry name" value="Cyt_P450"/>
</dbReference>